<evidence type="ECO:0000313" key="1">
    <source>
        <dbReference type="EMBL" id="KKM08099.1"/>
    </source>
</evidence>
<gene>
    <name evidence="1" type="ORF">LCGC14_1727250</name>
</gene>
<organism evidence="1">
    <name type="scientific">marine sediment metagenome</name>
    <dbReference type="NCBI Taxonomy" id="412755"/>
    <lineage>
        <taxon>unclassified sequences</taxon>
        <taxon>metagenomes</taxon>
        <taxon>ecological metagenomes</taxon>
    </lineage>
</organism>
<comment type="caution">
    <text evidence="1">The sequence shown here is derived from an EMBL/GenBank/DDBJ whole genome shotgun (WGS) entry which is preliminary data.</text>
</comment>
<dbReference type="EMBL" id="LAZR01015625">
    <property type="protein sequence ID" value="KKM08099.1"/>
    <property type="molecule type" value="Genomic_DNA"/>
</dbReference>
<sequence length="56" mass="6302">MTTGNEVGTTKLEAKGWMFVTTYGFTSVILARGDDRILVDKKTGEIQQEYNICQSR</sequence>
<name>A0A0F9HAE9_9ZZZZ</name>
<accession>A0A0F9HAE9</accession>
<proteinExistence type="predicted"/>
<reference evidence="1" key="1">
    <citation type="journal article" date="2015" name="Nature">
        <title>Complex archaea that bridge the gap between prokaryotes and eukaryotes.</title>
        <authorList>
            <person name="Spang A."/>
            <person name="Saw J.H."/>
            <person name="Jorgensen S.L."/>
            <person name="Zaremba-Niedzwiedzka K."/>
            <person name="Martijn J."/>
            <person name="Lind A.E."/>
            <person name="van Eijk R."/>
            <person name="Schleper C."/>
            <person name="Guy L."/>
            <person name="Ettema T.J."/>
        </authorList>
    </citation>
    <scope>NUCLEOTIDE SEQUENCE</scope>
</reference>
<protein>
    <submittedName>
        <fullName evidence="1">Uncharacterized protein</fullName>
    </submittedName>
</protein>
<dbReference type="AlphaFoldDB" id="A0A0F9HAE9"/>